<dbReference type="Ensembl" id="ENSAPLT00000005336.2">
    <property type="protein sequence ID" value="ENSAPLP00000004717.2"/>
    <property type="gene ID" value="ENSAPLG00000005133.2"/>
</dbReference>
<dbReference type="GO" id="GO:0005886">
    <property type="term" value="C:plasma membrane"/>
    <property type="evidence" value="ECO:0007669"/>
    <property type="project" value="Ensembl"/>
</dbReference>
<keyword evidence="4" id="KW-1185">Reference proteome</keyword>
<dbReference type="AlphaFoldDB" id="U3IBU5"/>
<dbReference type="InterPro" id="IPR039862">
    <property type="entry name" value="NECAB1/2/3"/>
</dbReference>
<reference evidence="3" key="2">
    <citation type="submission" date="2025-08" db="UniProtKB">
        <authorList>
            <consortium name="Ensembl"/>
        </authorList>
    </citation>
    <scope>IDENTIFICATION</scope>
</reference>
<accession>U3IBU5</accession>
<feature type="compositionally biased region" description="Low complexity" evidence="1">
    <location>
        <begin position="72"/>
        <end position="84"/>
    </location>
</feature>
<dbReference type="PANTHER" id="PTHR12178:SF2">
    <property type="entry name" value="N-TERMINAL EF-HAND CALCIUM-BINDING PROTEIN 2"/>
    <property type="match status" value="1"/>
</dbReference>
<dbReference type="GO" id="GO:0060168">
    <property type="term" value="P:positive regulation of adenosine receptor signaling pathway"/>
    <property type="evidence" value="ECO:0007669"/>
    <property type="project" value="Ensembl"/>
</dbReference>
<dbReference type="GeneTree" id="ENSGT00950000183131"/>
<evidence type="ECO:0000259" key="2">
    <source>
        <dbReference type="PROSITE" id="PS51725"/>
    </source>
</evidence>
<organism evidence="3 4">
    <name type="scientific">Anas platyrhynchos platyrhynchos</name>
    <name type="common">Northern mallard</name>
    <dbReference type="NCBI Taxonomy" id="8840"/>
    <lineage>
        <taxon>Eukaryota</taxon>
        <taxon>Metazoa</taxon>
        <taxon>Chordata</taxon>
        <taxon>Craniata</taxon>
        <taxon>Vertebrata</taxon>
        <taxon>Euteleostomi</taxon>
        <taxon>Archelosauria</taxon>
        <taxon>Archosauria</taxon>
        <taxon>Dinosauria</taxon>
        <taxon>Saurischia</taxon>
        <taxon>Theropoda</taxon>
        <taxon>Coelurosauria</taxon>
        <taxon>Aves</taxon>
        <taxon>Neognathae</taxon>
        <taxon>Galloanserae</taxon>
        <taxon>Anseriformes</taxon>
        <taxon>Anatidae</taxon>
        <taxon>Anatinae</taxon>
        <taxon>Anas</taxon>
    </lineage>
</organism>
<dbReference type="Proteomes" id="UP000016666">
    <property type="component" value="Chromosome 12"/>
</dbReference>
<dbReference type="PANTHER" id="PTHR12178">
    <property type="entry name" value="EF-HAND DOMAIN-CONTAINING PROTEIN"/>
    <property type="match status" value="1"/>
</dbReference>
<proteinExistence type="predicted"/>
<evidence type="ECO:0000313" key="4">
    <source>
        <dbReference type="Proteomes" id="UP000016666"/>
    </source>
</evidence>
<dbReference type="HOGENOM" id="CLU_041553_1_0_1"/>
<feature type="domain" description="ABM" evidence="2">
    <location>
        <begin position="157"/>
        <end position="245"/>
    </location>
</feature>
<feature type="region of interest" description="Disordered" evidence="1">
    <location>
        <begin position="66"/>
        <end position="90"/>
    </location>
</feature>
<dbReference type="InterPro" id="IPR007138">
    <property type="entry name" value="ABM_dom"/>
</dbReference>
<sequence length="257" mass="28360">MGDYEDVLASLETLNLSILKAMDYTKRVYESGSNVDQFVTRFLLKETANQTQSLLSSVESAVDAIDEQTNPARSSEPSSSASASGHPGKFPAPCQAPTGAPCCVFFFNVPAGPSDPKEDGLEGQISRLAALIGRLEDKTLWFDLHQRLSDSESTYLLLVRDEMTVSHKHLGEFCSSLKQYLKSVAGERDCFHVTAVKLPDGVTFIVYEFWETEEDWKRHLQSATCKGFQHVKVDTLSQPEAISSVAVPAAWCTLSRE</sequence>
<evidence type="ECO:0000256" key="1">
    <source>
        <dbReference type="SAM" id="MobiDB-lite"/>
    </source>
</evidence>
<protein>
    <submittedName>
        <fullName evidence="3">N-terminal EF-hand calcium binding protein 2</fullName>
    </submittedName>
</protein>
<dbReference type="STRING" id="8840.ENSAPLP00000004717"/>
<dbReference type="GO" id="GO:1905477">
    <property type="term" value="P:positive regulation of protein localization to membrane"/>
    <property type="evidence" value="ECO:0007669"/>
    <property type="project" value="Ensembl"/>
</dbReference>
<dbReference type="GO" id="GO:0005737">
    <property type="term" value="C:cytoplasm"/>
    <property type="evidence" value="ECO:0007669"/>
    <property type="project" value="TreeGrafter"/>
</dbReference>
<dbReference type="OMA" id="CKSFQHV"/>
<dbReference type="SUPFAM" id="SSF54909">
    <property type="entry name" value="Dimeric alpha+beta barrel"/>
    <property type="match status" value="1"/>
</dbReference>
<dbReference type="GO" id="GO:1904021">
    <property type="term" value="P:negative regulation of G protein-coupled receptor internalization"/>
    <property type="evidence" value="ECO:0007669"/>
    <property type="project" value="Ensembl"/>
</dbReference>
<dbReference type="GO" id="GO:0070374">
    <property type="term" value="P:positive regulation of ERK1 and ERK2 cascade"/>
    <property type="evidence" value="ECO:0007669"/>
    <property type="project" value="Ensembl"/>
</dbReference>
<dbReference type="FunFam" id="3.30.70.100:FF:000028">
    <property type="entry name" value="N-terminal EF-hand calcium-binding protein 2"/>
    <property type="match status" value="1"/>
</dbReference>
<dbReference type="Gene3D" id="3.30.70.100">
    <property type="match status" value="1"/>
</dbReference>
<dbReference type="GO" id="GO:0031687">
    <property type="term" value="F:A2A adenosine receptor binding"/>
    <property type="evidence" value="ECO:0007669"/>
    <property type="project" value="Ensembl"/>
</dbReference>
<dbReference type="InterPro" id="IPR011008">
    <property type="entry name" value="Dimeric_a/b-barrel"/>
</dbReference>
<dbReference type="Pfam" id="PF03992">
    <property type="entry name" value="ABM"/>
    <property type="match status" value="1"/>
</dbReference>
<evidence type="ECO:0000313" key="3">
    <source>
        <dbReference type="Ensembl" id="ENSAPLP00000004717.2"/>
    </source>
</evidence>
<dbReference type="GO" id="GO:0031802">
    <property type="term" value="F:type 5 metabotropic glutamate receptor binding"/>
    <property type="evidence" value="ECO:0007669"/>
    <property type="project" value="Ensembl"/>
</dbReference>
<reference evidence="3 4" key="1">
    <citation type="submission" date="2017-10" db="EMBL/GenBank/DDBJ databases">
        <title>A new Pekin duck reference genome.</title>
        <authorList>
            <person name="Hou Z.-C."/>
            <person name="Zhou Z.-K."/>
            <person name="Zhu F."/>
            <person name="Hou S.-S."/>
        </authorList>
    </citation>
    <scope>NUCLEOTIDE SEQUENCE [LARGE SCALE GENOMIC DNA]</scope>
</reference>
<reference evidence="3" key="3">
    <citation type="submission" date="2025-09" db="UniProtKB">
        <authorList>
            <consortium name="Ensembl"/>
        </authorList>
    </citation>
    <scope>IDENTIFICATION</scope>
</reference>
<dbReference type="GO" id="GO:0042984">
    <property type="term" value="P:regulation of amyloid precursor protein biosynthetic process"/>
    <property type="evidence" value="ECO:0007669"/>
    <property type="project" value="TreeGrafter"/>
</dbReference>
<name>U3IBU5_ANAPP</name>
<gene>
    <name evidence="3" type="primary">NECAB2</name>
</gene>
<dbReference type="PROSITE" id="PS51725">
    <property type="entry name" value="ABM"/>
    <property type="match status" value="1"/>
</dbReference>
<dbReference type="GO" id="GO:1900451">
    <property type="term" value="P:positive regulation of glutamate receptor signaling pathway"/>
    <property type="evidence" value="ECO:0007669"/>
    <property type="project" value="Ensembl"/>
</dbReference>